<dbReference type="SUPFAM" id="SSF52540">
    <property type="entry name" value="P-loop containing nucleoside triphosphate hydrolases"/>
    <property type="match status" value="1"/>
</dbReference>
<protein>
    <recommendedName>
        <fullName evidence="1">IstB-like ATP-binding domain-containing protein</fullName>
    </recommendedName>
</protein>
<gene>
    <name evidence="2" type="ordered locus">SpiBuddy_0275</name>
</gene>
<proteinExistence type="predicted"/>
<dbReference type="Proteomes" id="UP000008466">
    <property type="component" value="Chromosome"/>
</dbReference>
<name>F0RU27_SPHGB</name>
<keyword evidence="3" id="KW-1185">Reference proteome</keyword>
<dbReference type="AlphaFoldDB" id="F0RU27"/>
<dbReference type="EMBL" id="CP002541">
    <property type="protein sequence ID" value="ADY12113.1"/>
    <property type="molecule type" value="Genomic_DNA"/>
</dbReference>
<sequence>MRDPFTKQVLQDIASFNNRYLGGILANLFESHPELQEEIADSIIGAVAAKENDNVNKLLEEAFLPGYPDHPTLSDFDASCLSKTDKEVYDTFMTLDCLIDRNRKPNLVLYGPPDCGKEKVAVGLGDRLCREGKSARFIDFHHLMEVLQTHGRLPSSNTLYRILTKVECLIIDDFACMNIHDADLLDSLYVLLRTRIDDHLSPKTKKKIRATFVTTHHHLEDWPRHLIGDDFKVLQIINILYGRGTLLSIDEKAPRIEEEENTSSSSETTR</sequence>
<evidence type="ECO:0000259" key="1">
    <source>
        <dbReference type="Pfam" id="PF01695"/>
    </source>
</evidence>
<accession>F0RU27</accession>
<dbReference type="KEGG" id="sbu:SpiBuddy_0275"/>
<dbReference type="Gene3D" id="3.40.50.300">
    <property type="entry name" value="P-loop containing nucleotide triphosphate hydrolases"/>
    <property type="match status" value="1"/>
</dbReference>
<dbReference type="OrthoDB" id="8064373at2"/>
<dbReference type="HOGENOM" id="CLU_1030163_0_0_12"/>
<feature type="domain" description="IstB-like ATP-binding" evidence="1">
    <location>
        <begin position="54"/>
        <end position="253"/>
    </location>
</feature>
<dbReference type="InterPro" id="IPR002611">
    <property type="entry name" value="IstB_ATP-bd"/>
</dbReference>
<dbReference type="Pfam" id="PF01695">
    <property type="entry name" value="IstB_IS21"/>
    <property type="match status" value="1"/>
</dbReference>
<dbReference type="eggNOG" id="COG1484">
    <property type="taxonomic scope" value="Bacteria"/>
</dbReference>
<evidence type="ECO:0000313" key="3">
    <source>
        <dbReference type="Proteomes" id="UP000008466"/>
    </source>
</evidence>
<dbReference type="RefSeq" id="WP_013605966.1">
    <property type="nucleotide sequence ID" value="NC_015152.1"/>
</dbReference>
<reference evidence="3" key="1">
    <citation type="submission" date="2011-02" db="EMBL/GenBank/DDBJ databases">
        <title>Complete sequence of Spirochaeta sp. Buddy.</title>
        <authorList>
            <person name="Lucas S."/>
            <person name="Copeland A."/>
            <person name="Lapidus A."/>
            <person name="Cheng J.-F."/>
            <person name="Goodwin L."/>
            <person name="Pitluck S."/>
            <person name="Zeytun A."/>
            <person name="Detter J.C."/>
            <person name="Han C."/>
            <person name="Tapia R."/>
            <person name="Land M."/>
            <person name="Hauser L."/>
            <person name="Kyrpides N."/>
            <person name="Ivanova N."/>
            <person name="Mikhailova N."/>
            <person name="Pagani I."/>
            <person name="Ritalahti K.M."/>
            <person name="Loeffler F.E."/>
            <person name="Woyke T."/>
        </authorList>
    </citation>
    <scope>NUCLEOTIDE SEQUENCE [LARGE SCALE GENOMIC DNA]</scope>
    <source>
        <strain evidence="3">ATCC BAA-1886 / DSM 22777 / Buddy</strain>
    </source>
</reference>
<dbReference type="GO" id="GO:0005524">
    <property type="term" value="F:ATP binding"/>
    <property type="evidence" value="ECO:0007669"/>
    <property type="project" value="InterPro"/>
</dbReference>
<dbReference type="InterPro" id="IPR027417">
    <property type="entry name" value="P-loop_NTPase"/>
</dbReference>
<evidence type="ECO:0000313" key="2">
    <source>
        <dbReference type="EMBL" id="ADY12113.1"/>
    </source>
</evidence>
<dbReference type="STRING" id="158189.SpiBuddy_0275"/>
<organism evidence="2 3">
    <name type="scientific">Sphaerochaeta globosa (strain ATCC BAA-1886 / DSM 22777 / Buddy)</name>
    <name type="common">Spirochaeta sp. (strain Buddy)</name>
    <dbReference type="NCBI Taxonomy" id="158189"/>
    <lineage>
        <taxon>Bacteria</taxon>
        <taxon>Pseudomonadati</taxon>
        <taxon>Spirochaetota</taxon>
        <taxon>Spirochaetia</taxon>
        <taxon>Spirochaetales</taxon>
        <taxon>Sphaerochaetaceae</taxon>
        <taxon>Sphaerochaeta</taxon>
    </lineage>
</organism>